<dbReference type="AlphaFoldDB" id="A0A8S2TKG9"/>
<sequence length="32" mass="3488">MREIVNGLPPLVDNATNKSQPEQLPKDLLVSA</sequence>
<gene>
    <name evidence="2" type="ORF">SMN809_LOCUS25856</name>
    <name evidence="3" type="ORF">SMN809_LOCUS25869</name>
</gene>
<dbReference type="EMBL" id="CAJOBI010035220">
    <property type="protein sequence ID" value="CAF4295342.1"/>
    <property type="molecule type" value="Genomic_DNA"/>
</dbReference>
<comment type="caution">
    <text evidence="2">The sequence shown here is derived from an EMBL/GenBank/DDBJ whole genome shotgun (WGS) entry which is preliminary data.</text>
</comment>
<feature type="non-terminal residue" evidence="2">
    <location>
        <position position="32"/>
    </location>
</feature>
<evidence type="ECO:0000313" key="2">
    <source>
        <dbReference type="EMBL" id="CAF4295342.1"/>
    </source>
</evidence>
<dbReference type="Proteomes" id="UP000676336">
    <property type="component" value="Unassembled WGS sequence"/>
</dbReference>
<organism evidence="2 4">
    <name type="scientific">Rotaria magnacalcarata</name>
    <dbReference type="NCBI Taxonomy" id="392030"/>
    <lineage>
        <taxon>Eukaryota</taxon>
        <taxon>Metazoa</taxon>
        <taxon>Spiralia</taxon>
        <taxon>Gnathifera</taxon>
        <taxon>Rotifera</taxon>
        <taxon>Eurotatoria</taxon>
        <taxon>Bdelloidea</taxon>
        <taxon>Philodinida</taxon>
        <taxon>Philodinidae</taxon>
        <taxon>Rotaria</taxon>
    </lineage>
</organism>
<evidence type="ECO:0000256" key="1">
    <source>
        <dbReference type="SAM" id="MobiDB-lite"/>
    </source>
</evidence>
<name>A0A8S2TKG9_9BILA</name>
<dbReference type="EMBL" id="CAJOBI010035270">
    <property type="protein sequence ID" value="CAF4295637.1"/>
    <property type="molecule type" value="Genomic_DNA"/>
</dbReference>
<proteinExistence type="predicted"/>
<feature type="region of interest" description="Disordered" evidence="1">
    <location>
        <begin position="1"/>
        <end position="32"/>
    </location>
</feature>
<evidence type="ECO:0000313" key="3">
    <source>
        <dbReference type="EMBL" id="CAF4295637.1"/>
    </source>
</evidence>
<protein>
    <submittedName>
        <fullName evidence="2">Uncharacterized protein</fullName>
    </submittedName>
</protein>
<reference evidence="2" key="1">
    <citation type="submission" date="2021-02" db="EMBL/GenBank/DDBJ databases">
        <authorList>
            <person name="Nowell W R."/>
        </authorList>
    </citation>
    <scope>NUCLEOTIDE SEQUENCE</scope>
</reference>
<accession>A0A8S2TKG9</accession>
<evidence type="ECO:0000313" key="4">
    <source>
        <dbReference type="Proteomes" id="UP000676336"/>
    </source>
</evidence>